<protein>
    <recommendedName>
        <fullName evidence="9">Protein translocase subunit SecE</fullName>
    </recommendedName>
</protein>
<dbReference type="PANTHER" id="PTHR33910:SF1">
    <property type="entry name" value="PROTEIN TRANSLOCASE SUBUNIT SECE"/>
    <property type="match status" value="1"/>
</dbReference>
<evidence type="ECO:0000256" key="9">
    <source>
        <dbReference type="HAMAP-Rule" id="MF_00422"/>
    </source>
</evidence>
<dbReference type="PROSITE" id="PS01067">
    <property type="entry name" value="SECE_SEC61G"/>
    <property type="match status" value="1"/>
</dbReference>
<keyword evidence="4 9" id="KW-0812">Transmembrane</keyword>
<dbReference type="InterPro" id="IPR038379">
    <property type="entry name" value="SecE_sf"/>
</dbReference>
<comment type="subunit">
    <text evidence="9">Component of the Sec protein translocase complex. Heterotrimer consisting of SecY, SecE and SecG subunits. The heterotrimers can form oligomers, although 1 heterotrimer is thought to be able to translocate proteins. Interacts with the ribosome. Interacts with SecDF, and other proteins may be involved. Interacts with SecA.</text>
</comment>
<keyword evidence="3 9" id="KW-1003">Cell membrane</keyword>
<evidence type="ECO:0000256" key="3">
    <source>
        <dbReference type="ARBA" id="ARBA00022475"/>
    </source>
</evidence>
<dbReference type="HAMAP" id="MF_00422">
    <property type="entry name" value="SecE"/>
    <property type="match status" value="1"/>
</dbReference>
<evidence type="ECO:0000256" key="1">
    <source>
        <dbReference type="ARBA" id="ARBA00004370"/>
    </source>
</evidence>
<keyword evidence="5 9" id="KW-0653">Protein transport</keyword>
<evidence type="ECO:0000256" key="6">
    <source>
        <dbReference type="ARBA" id="ARBA00022989"/>
    </source>
</evidence>
<dbReference type="AlphaFoldDB" id="A0A1G8AKC8"/>
<keyword evidence="6 9" id="KW-1133">Transmembrane helix</keyword>
<dbReference type="RefSeq" id="WP_090600291.1">
    <property type="nucleotide sequence ID" value="NZ_FNCS01000032.1"/>
</dbReference>
<keyword evidence="2 9" id="KW-0813">Transport</keyword>
<proteinExistence type="inferred from homology"/>
<sequence>MARTNPFTFFQQVRSEVAKVVWPTRNETLISTVMVLVMVIFASLFFLAADQIIQFFVGLILSIR</sequence>
<comment type="similarity">
    <text evidence="9">Belongs to the SecE/SEC61-gamma family.</text>
</comment>
<dbReference type="GO" id="GO:0043952">
    <property type="term" value="P:protein transport by the Sec complex"/>
    <property type="evidence" value="ECO:0007669"/>
    <property type="project" value="UniProtKB-UniRule"/>
</dbReference>
<dbReference type="OrthoDB" id="9812738at2"/>
<comment type="subcellular location">
    <subcellularLocation>
        <location evidence="9">Cell membrane</location>
        <topology evidence="9">Single-pass membrane protein</topology>
    </subcellularLocation>
    <subcellularLocation>
        <location evidence="1">Membrane</location>
    </subcellularLocation>
</comment>
<evidence type="ECO:0000256" key="5">
    <source>
        <dbReference type="ARBA" id="ARBA00022927"/>
    </source>
</evidence>
<dbReference type="STRING" id="440168.SAMN04487974_1325"/>
<dbReference type="InterPro" id="IPR005807">
    <property type="entry name" value="SecE_bac"/>
</dbReference>
<dbReference type="InterPro" id="IPR001901">
    <property type="entry name" value="Translocase_SecE/Sec61-g"/>
</dbReference>
<dbReference type="GO" id="GO:0005886">
    <property type="term" value="C:plasma membrane"/>
    <property type="evidence" value="ECO:0007669"/>
    <property type="project" value="UniProtKB-SubCell"/>
</dbReference>
<dbReference type="Gene3D" id="1.20.5.1030">
    <property type="entry name" value="Preprotein translocase secy subunit"/>
    <property type="match status" value="1"/>
</dbReference>
<dbReference type="GO" id="GO:0008320">
    <property type="term" value="F:protein transmembrane transporter activity"/>
    <property type="evidence" value="ECO:0007669"/>
    <property type="project" value="UniProtKB-UniRule"/>
</dbReference>
<dbReference type="NCBIfam" id="TIGR00964">
    <property type="entry name" value="secE_bact"/>
    <property type="match status" value="1"/>
</dbReference>
<accession>A0A1G8AKC8</accession>
<keyword evidence="8 9" id="KW-0472">Membrane</keyword>
<reference evidence="10 11" key="1">
    <citation type="submission" date="2016-10" db="EMBL/GenBank/DDBJ databases">
        <authorList>
            <person name="de Groot N.N."/>
        </authorList>
    </citation>
    <scope>NUCLEOTIDE SEQUENCE [LARGE SCALE GENOMIC DNA]</scope>
    <source>
        <strain evidence="10 11">CGMCC 1.10267</strain>
    </source>
</reference>
<comment type="function">
    <text evidence="9">Essential subunit of the Sec protein translocation channel SecYEG. Clamps together the 2 halves of SecY. May contact the channel plug during translocation.</text>
</comment>
<evidence type="ECO:0000256" key="4">
    <source>
        <dbReference type="ARBA" id="ARBA00022692"/>
    </source>
</evidence>
<dbReference type="Pfam" id="PF00584">
    <property type="entry name" value="SecE"/>
    <property type="match status" value="1"/>
</dbReference>
<evidence type="ECO:0000256" key="8">
    <source>
        <dbReference type="ARBA" id="ARBA00023136"/>
    </source>
</evidence>
<evidence type="ECO:0000256" key="7">
    <source>
        <dbReference type="ARBA" id="ARBA00023010"/>
    </source>
</evidence>
<evidence type="ECO:0000256" key="2">
    <source>
        <dbReference type="ARBA" id="ARBA00022448"/>
    </source>
</evidence>
<dbReference type="GO" id="GO:0006605">
    <property type="term" value="P:protein targeting"/>
    <property type="evidence" value="ECO:0007669"/>
    <property type="project" value="UniProtKB-UniRule"/>
</dbReference>
<keyword evidence="7 9" id="KW-0811">Translocation</keyword>
<dbReference type="GO" id="GO:0009306">
    <property type="term" value="P:protein secretion"/>
    <property type="evidence" value="ECO:0007669"/>
    <property type="project" value="UniProtKB-UniRule"/>
</dbReference>
<feature type="transmembrane region" description="Helical" evidence="9">
    <location>
        <begin position="29"/>
        <end position="61"/>
    </location>
</feature>
<evidence type="ECO:0000313" key="11">
    <source>
        <dbReference type="Proteomes" id="UP000199495"/>
    </source>
</evidence>
<evidence type="ECO:0000313" key="10">
    <source>
        <dbReference type="EMBL" id="SDH21357.1"/>
    </source>
</evidence>
<keyword evidence="11" id="KW-1185">Reference proteome</keyword>
<organism evidence="10 11">
    <name type="scientific">Pelagibacterium luteolum</name>
    <dbReference type="NCBI Taxonomy" id="440168"/>
    <lineage>
        <taxon>Bacteria</taxon>
        <taxon>Pseudomonadati</taxon>
        <taxon>Pseudomonadota</taxon>
        <taxon>Alphaproteobacteria</taxon>
        <taxon>Hyphomicrobiales</taxon>
        <taxon>Devosiaceae</taxon>
        <taxon>Pelagibacterium</taxon>
    </lineage>
</organism>
<dbReference type="PANTHER" id="PTHR33910">
    <property type="entry name" value="PROTEIN TRANSLOCASE SUBUNIT SECE"/>
    <property type="match status" value="1"/>
</dbReference>
<dbReference type="GO" id="GO:0065002">
    <property type="term" value="P:intracellular protein transmembrane transport"/>
    <property type="evidence" value="ECO:0007669"/>
    <property type="project" value="UniProtKB-UniRule"/>
</dbReference>
<gene>
    <name evidence="9" type="primary">secE</name>
    <name evidence="10" type="ORF">SAMN04487974_1325</name>
</gene>
<dbReference type="EMBL" id="FNCS01000032">
    <property type="protein sequence ID" value="SDH21357.1"/>
    <property type="molecule type" value="Genomic_DNA"/>
</dbReference>
<dbReference type="Proteomes" id="UP000199495">
    <property type="component" value="Unassembled WGS sequence"/>
</dbReference>
<name>A0A1G8AKC8_9HYPH</name>